<dbReference type="SUPFAM" id="SSF58104">
    <property type="entry name" value="Methyl-accepting chemotaxis protein (MCP) signaling domain"/>
    <property type="match status" value="1"/>
</dbReference>
<dbReference type="GO" id="GO:0005886">
    <property type="term" value="C:plasma membrane"/>
    <property type="evidence" value="ECO:0007669"/>
    <property type="project" value="UniProtKB-SubCell"/>
</dbReference>
<feature type="transmembrane region" description="Helical" evidence="9">
    <location>
        <begin position="204"/>
        <end position="230"/>
    </location>
</feature>
<dbReference type="GO" id="GO:0007165">
    <property type="term" value="P:signal transduction"/>
    <property type="evidence" value="ECO:0007669"/>
    <property type="project" value="UniProtKB-KW"/>
</dbReference>
<keyword evidence="6 8" id="KW-0807">Transducer</keyword>
<dbReference type="GO" id="GO:0006935">
    <property type="term" value="P:chemotaxis"/>
    <property type="evidence" value="ECO:0007669"/>
    <property type="project" value="InterPro"/>
</dbReference>
<evidence type="ECO:0000256" key="2">
    <source>
        <dbReference type="ARBA" id="ARBA00022475"/>
    </source>
</evidence>
<evidence type="ECO:0000256" key="8">
    <source>
        <dbReference type="PROSITE-ProRule" id="PRU00284"/>
    </source>
</evidence>
<dbReference type="RefSeq" id="WP_080804619.1">
    <property type="nucleotide sequence ID" value="NZ_LT828548.1"/>
</dbReference>
<keyword evidence="4 9" id="KW-1133">Transmembrane helix</keyword>
<dbReference type="PRINTS" id="PR00260">
    <property type="entry name" value="CHEMTRNSDUCR"/>
</dbReference>
<dbReference type="PANTHER" id="PTHR32089">
    <property type="entry name" value="METHYL-ACCEPTING CHEMOTAXIS PROTEIN MCPB"/>
    <property type="match status" value="1"/>
</dbReference>
<feature type="transmembrane region" description="Helical" evidence="9">
    <location>
        <begin position="12"/>
        <end position="31"/>
    </location>
</feature>
<dbReference type="PROSITE" id="PS50885">
    <property type="entry name" value="HAMP"/>
    <property type="match status" value="1"/>
</dbReference>
<evidence type="ECO:0000256" key="4">
    <source>
        <dbReference type="ARBA" id="ARBA00022989"/>
    </source>
</evidence>
<dbReference type="InterPro" id="IPR004010">
    <property type="entry name" value="Double_Cache_2"/>
</dbReference>
<name>A0A1W1H727_9BACT</name>
<evidence type="ECO:0000313" key="13">
    <source>
        <dbReference type="Proteomes" id="UP000191931"/>
    </source>
</evidence>
<dbReference type="PROSITE" id="PS50111">
    <property type="entry name" value="CHEMOTAXIS_TRANSDUC_2"/>
    <property type="match status" value="1"/>
</dbReference>
<keyword evidence="3 9" id="KW-0812">Transmembrane</keyword>
<dbReference type="Gene3D" id="1.10.287.950">
    <property type="entry name" value="Methyl-accepting chemotaxis protein"/>
    <property type="match status" value="1"/>
</dbReference>
<dbReference type="Pfam" id="PF00015">
    <property type="entry name" value="MCPsignal"/>
    <property type="match status" value="1"/>
</dbReference>
<evidence type="ECO:0000256" key="3">
    <source>
        <dbReference type="ARBA" id="ARBA00022692"/>
    </source>
</evidence>
<dbReference type="Pfam" id="PF08269">
    <property type="entry name" value="dCache_2"/>
    <property type="match status" value="1"/>
</dbReference>
<evidence type="ECO:0000256" key="9">
    <source>
        <dbReference type="SAM" id="Phobius"/>
    </source>
</evidence>
<dbReference type="InterPro" id="IPR004089">
    <property type="entry name" value="MCPsignal_dom"/>
</dbReference>
<reference evidence="12 13" key="1">
    <citation type="submission" date="2017-03" db="EMBL/GenBank/DDBJ databases">
        <authorList>
            <person name="Afonso C.L."/>
            <person name="Miller P.J."/>
            <person name="Scott M.A."/>
            <person name="Spackman E."/>
            <person name="Goraichik I."/>
            <person name="Dimitrov K.M."/>
            <person name="Suarez D.L."/>
            <person name="Swayne D.E."/>
        </authorList>
    </citation>
    <scope>NUCLEOTIDE SEQUENCE [LARGE SCALE GENOMIC DNA]</scope>
    <source>
        <strain evidence="12">PRJEB14757</strain>
    </source>
</reference>
<dbReference type="CDD" id="cd06225">
    <property type="entry name" value="HAMP"/>
    <property type="match status" value="1"/>
</dbReference>
<dbReference type="InterPro" id="IPR003660">
    <property type="entry name" value="HAMP_dom"/>
</dbReference>
<evidence type="ECO:0000256" key="7">
    <source>
        <dbReference type="ARBA" id="ARBA00029447"/>
    </source>
</evidence>
<dbReference type="Pfam" id="PF00672">
    <property type="entry name" value="HAMP"/>
    <property type="match status" value="1"/>
</dbReference>
<dbReference type="AlphaFoldDB" id="A0A1W1H727"/>
<keyword evidence="13" id="KW-1185">Reference proteome</keyword>
<feature type="domain" description="HAMP" evidence="11">
    <location>
        <begin position="228"/>
        <end position="282"/>
    </location>
</feature>
<dbReference type="InterPro" id="IPR004090">
    <property type="entry name" value="Chemotax_Me-accpt_rcpt"/>
</dbReference>
<evidence type="ECO:0000256" key="1">
    <source>
        <dbReference type="ARBA" id="ARBA00004651"/>
    </source>
</evidence>
<dbReference type="Gene3D" id="3.30.450.20">
    <property type="entry name" value="PAS domain"/>
    <property type="match status" value="1"/>
</dbReference>
<dbReference type="Proteomes" id="UP000191931">
    <property type="component" value="Unassembled WGS sequence"/>
</dbReference>
<dbReference type="SMART" id="SM00304">
    <property type="entry name" value="HAMP"/>
    <property type="match status" value="1"/>
</dbReference>
<evidence type="ECO:0000313" key="12">
    <source>
        <dbReference type="EMBL" id="SLM28272.1"/>
    </source>
</evidence>
<evidence type="ECO:0000259" key="11">
    <source>
        <dbReference type="PROSITE" id="PS50885"/>
    </source>
</evidence>
<sequence>MLNRISIKSRIYVMILCTLILFITMIMFSIYTNGQTRDLAIAKTSHIMLEDQKERVKLASFSMAMALGTLLNDIESETEKGELIRKEVKNIIYEKDKSGYFFVYKKTTNIAFPVSPQNVGKDLGHITDKNGVKVIKELWKQAENGGGYVNYIWPKPGSGDTPKISYAIMIPGTQYWIGTGVYLDNIDEYTGSMSREITSNSNRLLLKMFIICLIIFIAITALCLFIVFGISGSLKSITESFKDIASGAGDLTKRIPIKSKDELGELSHWFNLFIEKLQGIIKQLALESRNVDKASETLISIAEEMAMGAENTSSRAENVATAAEEMSSNLSSVASAMEQSSNNTNIVASASEEMNATINEIAVNAENASSTAEKASQKTMTAGGNMEMLEKAAASIGKITETITEISEQTNLLALNATIEAARAGEAGKGFAVVANEIKALAQQTASATLNIKEQIDSVQNASTATRKSINEVVDVINTVKELVSTIAAAITQQTAATQEISINIEQLSLGIQEVNENVSQSSQVSNTISHDIAEVSMASEELNNNSSQIRINSVELKEMSEQLNQIVKRFIIE</sequence>
<dbReference type="SMART" id="SM01049">
    <property type="entry name" value="Cache_2"/>
    <property type="match status" value="1"/>
</dbReference>
<dbReference type="PANTHER" id="PTHR32089:SF112">
    <property type="entry name" value="LYSOZYME-LIKE PROTEIN-RELATED"/>
    <property type="match status" value="1"/>
</dbReference>
<protein>
    <submittedName>
        <fullName evidence="12">McpA3</fullName>
    </submittedName>
</protein>
<evidence type="ECO:0000256" key="5">
    <source>
        <dbReference type="ARBA" id="ARBA00023136"/>
    </source>
</evidence>
<dbReference type="STRING" id="1246637.MTBBW1_1300012"/>
<dbReference type="SMART" id="SM00283">
    <property type="entry name" value="MA"/>
    <property type="match status" value="1"/>
</dbReference>
<feature type="domain" description="Methyl-accepting transducer" evidence="10">
    <location>
        <begin position="301"/>
        <end position="537"/>
    </location>
</feature>
<dbReference type="Gene3D" id="1.10.8.500">
    <property type="entry name" value="HAMP domain in histidine kinase"/>
    <property type="match status" value="1"/>
</dbReference>
<comment type="subcellular location">
    <subcellularLocation>
        <location evidence="1">Cell membrane</location>
        <topology evidence="1">Multi-pass membrane protein</topology>
    </subcellularLocation>
</comment>
<evidence type="ECO:0000259" key="10">
    <source>
        <dbReference type="PROSITE" id="PS50111"/>
    </source>
</evidence>
<dbReference type="OrthoDB" id="9787709at2"/>
<dbReference type="EMBL" id="FWEV01000036">
    <property type="protein sequence ID" value="SLM28272.1"/>
    <property type="molecule type" value="Genomic_DNA"/>
</dbReference>
<proteinExistence type="inferred from homology"/>
<evidence type="ECO:0000256" key="6">
    <source>
        <dbReference type="ARBA" id="ARBA00023224"/>
    </source>
</evidence>
<organism evidence="12 13">
    <name type="scientific">Desulfamplus magnetovallimortis</name>
    <dbReference type="NCBI Taxonomy" id="1246637"/>
    <lineage>
        <taxon>Bacteria</taxon>
        <taxon>Pseudomonadati</taxon>
        <taxon>Thermodesulfobacteriota</taxon>
        <taxon>Desulfobacteria</taxon>
        <taxon>Desulfobacterales</taxon>
        <taxon>Desulfobacteraceae</taxon>
        <taxon>Desulfamplus</taxon>
    </lineage>
</organism>
<dbReference type="InterPro" id="IPR033480">
    <property type="entry name" value="sCache_2"/>
</dbReference>
<accession>A0A1W1H727</accession>
<dbReference type="GO" id="GO:0004888">
    <property type="term" value="F:transmembrane signaling receptor activity"/>
    <property type="evidence" value="ECO:0007669"/>
    <property type="project" value="InterPro"/>
</dbReference>
<gene>
    <name evidence="12" type="primary">mcpA</name>
    <name evidence="12" type="ORF">MTBBW1_1300012</name>
</gene>
<comment type="similarity">
    <text evidence="7">Belongs to the methyl-accepting chemotaxis (MCP) protein family.</text>
</comment>
<keyword evidence="5 9" id="KW-0472">Membrane</keyword>
<keyword evidence="2" id="KW-1003">Cell membrane</keyword>